<proteinExistence type="predicted"/>
<name>A0A1D6LEC1_MAIZE</name>
<accession>A0A1D6LEC1</accession>
<dbReference type="EMBL" id="CM000782">
    <property type="protein sequence ID" value="AQK78312.1"/>
    <property type="molecule type" value="Genomic_DNA"/>
</dbReference>
<evidence type="ECO:0000313" key="2">
    <source>
        <dbReference type="EMBL" id="AQK78312.1"/>
    </source>
</evidence>
<dbReference type="PANTHER" id="PTHR16166:SF143">
    <property type="entry name" value="PROTEIN SORTING-ASSOCIATED PROTEIN, PUTATIVE (DUF1162)-RELATED"/>
    <property type="match status" value="1"/>
</dbReference>
<dbReference type="InterPro" id="IPR026847">
    <property type="entry name" value="VPS13"/>
</dbReference>
<feature type="domain" description="Vacuolar protein sorting-associated protein 13 VPS13 adaptor binding" evidence="1">
    <location>
        <begin position="1516"/>
        <end position="1816"/>
    </location>
</feature>
<reference evidence="2" key="1">
    <citation type="submission" date="2015-12" db="EMBL/GenBank/DDBJ databases">
        <title>Update maize B73 reference genome by single molecule sequencing technologies.</title>
        <authorList>
            <consortium name="Maize Genome Sequencing Project"/>
            <person name="Ware D."/>
        </authorList>
    </citation>
    <scope>NUCLEOTIDE SEQUENCE</scope>
    <source>
        <tissue evidence="2">Seedling</tissue>
    </source>
</reference>
<evidence type="ECO:0000259" key="1">
    <source>
        <dbReference type="Pfam" id="PF25036"/>
    </source>
</evidence>
<gene>
    <name evidence="2" type="ORF">ZEAMMB73_Zm00001d035089</name>
</gene>
<organism evidence="2">
    <name type="scientific">Zea mays</name>
    <name type="common">Maize</name>
    <dbReference type="NCBI Taxonomy" id="4577"/>
    <lineage>
        <taxon>Eukaryota</taxon>
        <taxon>Viridiplantae</taxon>
        <taxon>Streptophyta</taxon>
        <taxon>Embryophyta</taxon>
        <taxon>Tracheophyta</taxon>
        <taxon>Spermatophyta</taxon>
        <taxon>Magnoliopsida</taxon>
        <taxon>Liliopsida</taxon>
        <taxon>Poales</taxon>
        <taxon>Poaceae</taxon>
        <taxon>PACMAD clade</taxon>
        <taxon>Panicoideae</taxon>
        <taxon>Andropogonodae</taxon>
        <taxon>Andropogoneae</taxon>
        <taxon>Tripsacinae</taxon>
        <taxon>Zea</taxon>
    </lineage>
</organism>
<dbReference type="Pfam" id="PF25036">
    <property type="entry name" value="VPS13_VAB"/>
    <property type="match status" value="1"/>
</dbReference>
<dbReference type="PANTHER" id="PTHR16166">
    <property type="entry name" value="VACUOLAR PROTEIN SORTING-ASSOCIATED PROTEIN VPS13"/>
    <property type="match status" value="1"/>
</dbReference>
<dbReference type="PaxDb" id="4577-GRMZM2G380456_P01"/>
<dbReference type="ExpressionAtlas" id="A0A1D6LEC1">
    <property type="expression patterns" value="baseline and differential"/>
</dbReference>
<sequence>MFSGLGMECKIWDDAATILAWLDSLRVINPLNKTKILWAEKCSTGDGLGAPVVSIQVDFPKSNERSEASTRVVVQEFNAIYEPEFFVNVLYIYNVFSAFQFQHDRVLSSLNRFNNLGTRLVSKLKYMSANRKKLIWDLRIYHFVIRIPSQNCERKELAMVIDAGDVFIQSKDTIDDISRTQESNSFLDHISKSLPSYFSDDLLLGIQLDELYNQFELGLTGFQVKVLLPDRHNVSSTLIKLDASIALRLCVFLDEPVLKQLEVGFIVSSIDAYLSQTMYSTIVNLPRMKETNLFKNSVFDNTKTHVPKKLALNVSVSLKLAKLGLHVDLDGNFEESSGLIVGIEDIDIRYAICELSDLSLAMKTVNVTFRYWKDKSDSHVLCLSGNLTRCPENSVETCLDLHYRTHKHDDQIHHVYRLILCDVDLHVNPSVIGQIRMFLRKLDSGPSIGSDVESTMIGQSSMKSGAANGILPMFFLSNLCGADGTVFAGVSVDHFPFLVADHSCGYNFGCLGTQNVEAQESLYSKNEHCHDTSGLNGYHASDLTSNTYGKTQRSDCSSGSSNDPKNASRTVLDLSLISVRIHFPESCGTLVTITIPESISTLTYFDASSWDLLLSANNLTLASPWTPPNVNELVWGTASHRNASVLNVRVKKDLPALSTEVCVGIQNVCCVLPSKLLAMFVGFFLLDDWNRIAEQEFLVADNNLEGLRESHDCVTYKFDISDCVVFFPVEEQGLSCLKLEVPHFFCEFIANGSSVEFAKRIPKEFFSSECIVSRRVDVICIYARNASISLLIVSDQTDFMLKLDENVPKRIHSLIEKLDADVWIQVPCKDIPYSQQPTSPTSVMSKISRCNLIAEDLYFINGMETVIGVVDQLISIGNESKMYKGNASQFLDHRSFCEGNPDPNECTNLTISIKDLMILLGQSKAKGLALERIATANMEFDVSAVLVGEKPERIDFDVVSLTLQSPGGYTLISIVSDGPLSPVFFKFTKHHTGQDEILLSVPLFEIWLYLQDWNTIINHSHSYIKTEVNSMPVEHAAALSQFPEMVSSPLIASEFGSPDDFNLVVTCETISGVLHIPIWGKEENHTSNHMGVTPASFPMEVGTHETDDIQYCEPKGCKFVTLTFDTKHFVVMSGDSCINFRCDLERLKVLLEMIQENKGTSVPFVHISKVKSSGYVRQSERNLEHLSVDLQAEYMDVSFSHQIFNFWHNMELKFPAASSASSFYSVAFKAGLRKGSLLLSDGRWSSHGPVIETLLKNLTVQFSQMKDRTEVSAFVDLLVNYNNIDKVMWEPFVEPSRFQLNMLRKCGDCGLDISPSTDVCLSSSKQLNLNISEPLIEALLRLNQMITDSLDPSNGSGIWEDPGILRLNHDDVRTRRYAPYFLSNDTSLPFRFKVYRGAVNSDDIGSFSVIDENSVPAGYAVPIYVEETPDEFFFQHREARSSDHLIEKRMSALSHYMISIEFDGTSGPSKPMSMDLVGIYFFEVNFSSSKKPILGEESLGAFSSNAKGNDGLIVPVVLDVSLQNYSKRIRVYSTVILYNATSMPLELRFDIPFGLASKVIGPIPPNKEIPLPVHLSEAGQIRWHPVGRTYLWSETRSLSSLLSRENRVGFMKSSVCYPSHPSNDPFRCCVSVEEYNVPSSVSTKKKQLCSERLNTQVSGSSTPNTFKQNLTRTHFIRHVKLNTPLLIKNYLPVYISLAIDNGGSARVISLKEVGSASILFVDPSNDLGITIDIQDYRSLNIKFPRAESFSTTAKLNGFKFSITESITFYSNLSNFPLNVMLEKSMDARSGARELYLSVPFLLYNCTDLLLTVTESSSERSGPTLVIPPSFELDGYARHMLEKGGLSLVNPSVQCFTGKMPQIYLMDGHCSSSDISCTRNSESVKKDLDNSVKAYMFAPDGHTPATELSVKLNASPPNNGTETTRRNWSNPFLLVPASGSTNVTIPQSSTSGAFLVAVASIPVSTELFGRTRAIAFRPR</sequence>
<dbReference type="InterPro" id="IPR009543">
    <property type="entry name" value="VPS13_VAB"/>
</dbReference>
<protein>
    <submittedName>
        <fullName evidence="2">Pleckstrin homology (PH) domain-containing protein</fullName>
    </submittedName>
</protein>